<gene>
    <name evidence="4" type="ORF">TEA_015347</name>
</gene>
<feature type="compositionally biased region" description="Low complexity" evidence="2">
    <location>
        <begin position="815"/>
        <end position="831"/>
    </location>
</feature>
<keyword evidence="1" id="KW-0175">Coiled coil</keyword>
<evidence type="ECO:0000313" key="4">
    <source>
        <dbReference type="EMBL" id="THG23559.1"/>
    </source>
</evidence>
<feature type="transmembrane region" description="Helical" evidence="3">
    <location>
        <begin position="185"/>
        <end position="213"/>
    </location>
</feature>
<feature type="region of interest" description="Disordered" evidence="2">
    <location>
        <begin position="392"/>
        <end position="444"/>
    </location>
</feature>
<reference evidence="4 5" key="1">
    <citation type="journal article" date="2018" name="Proc. Natl. Acad. Sci. U.S.A.">
        <title>Draft genome sequence of Camellia sinensis var. sinensis provides insights into the evolution of the tea genome and tea quality.</title>
        <authorList>
            <person name="Wei C."/>
            <person name="Yang H."/>
            <person name="Wang S."/>
            <person name="Zhao J."/>
            <person name="Liu C."/>
            <person name="Gao L."/>
            <person name="Xia E."/>
            <person name="Lu Y."/>
            <person name="Tai Y."/>
            <person name="She G."/>
            <person name="Sun J."/>
            <person name="Cao H."/>
            <person name="Tong W."/>
            <person name="Gao Q."/>
            <person name="Li Y."/>
            <person name="Deng W."/>
            <person name="Jiang X."/>
            <person name="Wang W."/>
            <person name="Chen Q."/>
            <person name="Zhang S."/>
            <person name="Li H."/>
            <person name="Wu J."/>
            <person name="Wang P."/>
            <person name="Li P."/>
            <person name="Shi C."/>
            <person name="Zheng F."/>
            <person name="Jian J."/>
            <person name="Huang B."/>
            <person name="Shan D."/>
            <person name="Shi M."/>
            <person name="Fang C."/>
            <person name="Yue Y."/>
            <person name="Li F."/>
            <person name="Li D."/>
            <person name="Wei S."/>
            <person name="Han B."/>
            <person name="Jiang C."/>
            <person name="Yin Y."/>
            <person name="Xia T."/>
            <person name="Zhang Z."/>
            <person name="Bennetzen J.L."/>
            <person name="Zhao S."/>
            <person name="Wan X."/>
        </authorList>
    </citation>
    <scope>NUCLEOTIDE SEQUENCE [LARGE SCALE GENOMIC DNA]</scope>
    <source>
        <strain evidence="5">cv. Shuchazao</strain>
        <tissue evidence="4">Leaf</tissue>
    </source>
</reference>
<keyword evidence="3" id="KW-1133">Transmembrane helix</keyword>
<evidence type="ECO:0000313" key="5">
    <source>
        <dbReference type="Proteomes" id="UP000306102"/>
    </source>
</evidence>
<keyword evidence="3" id="KW-0812">Transmembrane</keyword>
<protein>
    <submittedName>
        <fullName evidence="4">Uncharacterized protein</fullName>
    </submittedName>
</protein>
<accession>A0A4S4F263</accession>
<feature type="region of interest" description="Disordered" evidence="2">
    <location>
        <begin position="461"/>
        <end position="553"/>
    </location>
</feature>
<keyword evidence="5" id="KW-1185">Reference proteome</keyword>
<feature type="compositionally biased region" description="Polar residues" evidence="2">
    <location>
        <begin position="400"/>
        <end position="427"/>
    </location>
</feature>
<feature type="region of interest" description="Disordered" evidence="2">
    <location>
        <begin position="729"/>
        <end position="790"/>
    </location>
</feature>
<dbReference type="PANTHER" id="PTHR11863">
    <property type="entry name" value="STEROL DESATURASE"/>
    <property type="match status" value="1"/>
</dbReference>
<proteinExistence type="predicted"/>
<dbReference type="Proteomes" id="UP000306102">
    <property type="component" value="Unassembled WGS sequence"/>
</dbReference>
<name>A0A4S4F263_CAMSN</name>
<keyword evidence="3" id="KW-0472">Membrane</keyword>
<sequence>MHSSNNNEFKNLSLVDIRGCEIMESLHEGWFRFATSNLRLAYLRLQKARGPTIQPQFSSSAESMEIPYRNCLKLEFSDEPQALMYQLWTSYSNTLFLTRNLTDNRRILQEGVDFKQIDKEWEWDNFIILQALMGSMACYIFPALSNLPLWESRNFIAAMLLHIGVSESLYYWLRKSGSGTFLEHLILSGVIGIPVFGSCAIGYGSICMIYGYVLIFDFLRCLGHCNVEIVPYQLFDRLPFLKYLLYTPTVINGIIALASREKARVTLADIQYCYTMCGLKLEKGYIYYLKPRSTEYKLVADLPDSNKGLGDNYFIVSGNWEFAPDEDLHLYPFSRTIFIEALPQPPKDFRKSFFPSKDFKKLLDLPVQKQRAPLLLNYIPTYKFVLPDVLKKKSKSPPSATTLLATSSPRPDQASTSNLAERPSTSAPHLILPSQRKRRRQTTIAVEIGRKKVVIDDLLADSPDTVNAQPSPSQSKPKPKPKRLKKAQPKAMVTQIDTKDTLPISKLAESEKTFSTVEKRPTEAEPSQLTRSKRPRSEPTTTSRSLKSDAPWAPAITIEDKPVRAGDNADDIEVGVALFTALLLPKDLNRNVDMSKHKNFALMLQHSIQALIDRAEVAKKAQDEALVKADAAEAIAKVLETEKNEAQEKTAEAQAELQVALTTKDVEIKAADEKAYAEGAADVNEDYKKQVKQACNKGFTLGWMAALKKLAVPEDSPLKNAGDLILSFPFTPSQSEDEVESEEEDEAEKKEAAGAKSPTLNEQVPDLFQDEEDEVSKGASAEKTSFEASITEKSLDQILKEIDVELAAEKVARKSSQMSSEPQSQPANDVE</sequence>
<feature type="compositionally biased region" description="Acidic residues" evidence="2">
    <location>
        <begin position="735"/>
        <end position="746"/>
    </location>
</feature>
<feature type="compositionally biased region" description="Basic and acidic residues" evidence="2">
    <location>
        <begin position="508"/>
        <end position="523"/>
    </location>
</feature>
<evidence type="ECO:0000256" key="2">
    <source>
        <dbReference type="SAM" id="MobiDB-lite"/>
    </source>
</evidence>
<dbReference type="InterPro" id="IPR050307">
    <property type="entry name" value="Sterol_Desaturase_Related"/>
</dbReference>
<dbReference type="AlphaFoldDB" id="A0A4S4F263"/>
<evidence type="ECO:0000256" key="1">
    <source>
        <dbReference type="SAM" id="Coils"/>
    </source>
</evidence>
<feature type="transmembrane region" description="Helical" evidence="3">
    <location>
        <begin position="155"/>
        <end position="173"/>
    </location>
</feature>
<comment type="caution">
    <text evidence="4">The sequence shown here is derived from an EMBL/GenBank/DDBJ whole genome shotgun (WGS) entry which is preliminary data.</text>
</comment>
<feature type="coiled-coil region" evidence="1">
    <location>
        <begin position="629"/>
        <end position="663"/>
    </location>
</feature>
<feature type="transmembrane region" description="Helical" evidence="3">
    <location>
        <begin position="125"/>
        <end position="143"/>
    </location>
</feature>
<feature type="compositionally biased region" description="Basic residues" evidence="2">
    <location>
        <begin position="477"/>
        <end position="488"/>
    </location>
</feature>
<organism evidence="4 5">
    <name type="scientific">Camellia sinensis var. sinensis</name>
    <name type="common">China tea</name>
    <dbReference type="NCBI Taxonomy" id="542762"/>
    <lineage>
        <taxon>Eukaryota</taxon>
        <taxon>Viridiplantae</taxon>
        <taxon>Streptophyta</taxon>
        <taxon>Embryophyta</taxon>
        <taxon>Tracheophyta</taxon>
        <taxon>Spermatophyta</taxon>
        <taxon>Magnoliopsida</taxon>
        <taxon>eudicotyledons</taxon>
        <taxon>Gunneridae</taxon>
        <taxon>Pentapetalae</taxon>
        <taxon>asterids</taxon>
        <taxon>Ericales</taxon>
        <taxon>Theaceae</taxon>
        <taxon>Camellia</taxon>
    </lineage>
</organism>
<evidence type="ECO:0000256" key="3">
    <source>
        <dbReference type="SAM" id="Phobius"/>
    </source>
</evidence>
<dbReference type="EMBL" id="SDRB02000253">
    <property type="protein sequence ID" value="THG23559.1"/>
    <property type="molecule type" value="Genomic_DNA"/>
</dbReference>
<feature type="region of interest" description="Disordered" evidence="2">
    <location>
        <begin position="810"/>
        <end position="831"/>
    </location>
</feature>